<dbReference type="PROSITE" id="PS51795">
    <property type="entry name" value="ZF_FLZ"/>
    <property type="match status" value="1"/>
</dbReference>
<dbReference type="GO" id="GO:0005737">
    <property type="term" value="C:cytoplasm"/>
    <property type="evidence" value="ECO:0007669"/>
    <property type="project" value="UniProtKB-SubCell"/>
</dbReference>
<evidence type="ECO:0000256" key="1">
    <source>
        <dbReference type="ARBA" id="ARBA00004496"/>
    </source>
</evidence>
<feature type="compositionally biased region" description="Basic residues" evidence="7">
    <location>
        <begin position="132"/>
        <end position="141"/>
    </location>
</feature>
<keyword evidence="4" id="KW-0479">Metal-binding</keyword>
<evidence type="ECO:0000313" key="9">
    <source>
        <dbReference type="Proteomes" id="UP001652600"/>
    </source>
</evidence>
<feature type="region of interest" description="Disordered" evidence="7">
    <location>
        <begin position="84"/>
        <end position="141"/>
    </location>
</feature>
<name>A0A1S3C923_CUCME</name>
<keyword evidence="9" id="KW-1185">Reference proteome</keyword>
<dbReference type="GO" id="GO:0008270">
    <property type="term" value="F:zinc ion binding"/>
    <property type="evidence" value="ECO:0007669"/>
    <property type="project" value="UniProtKB-KW"/>
</dbReference>
<evidence type="ECO:0000313" key="10">
    <source>
        <dbReference type="RefSeq" id="XP_008458414.2"/>
    </source>
</evidence>
<dbReference type="InterPro" id="IPR007650">
    <property type="entry name" value="Zf-FLZ_dom"/>
</dbReference>
<evidence type="ECO:0000256" key="5">
    <source>
        <dbReference type="ARBA" id="ARBA00022771"/>
    </source>
</evidence>
<comment type="subcellular location">
    <subcellularLocation>
        <location evidence="1">Cytoplasm</location>
    </subcellularLocation>
</comment>
<protein>
    <submittedName>
        <fullName evidence="10">FCS-Like Zinc finger 15</fullName>
    </submittedName>
</protein>
<feature type="domain" description="FLZ-type" evidence="8">
    <location>
        <begin position="43"/>
        <end position="87"/>
    </location>
</feature>
<dbReference type="GeneID" id="103497839"/>
<accession>A0A1S3C923</accession>
<dbReference type="PANTHER" id="PTHR33059">
    <property type="entry name" value="FCS-LIKE ZINC FINGER 5"/>
    <property type="match status" value="1"/>
</dbReference>
<evidence type="ECO:0000256" key="6">
    <source>
        <dbReference type="PROSITE-ProRule" id="PRU01131"/>
    </source>
</evidence>
<feature type="compositionally biased region" description="Polar residues" evidence="7">
    <location>
        <begin position="90"/>
        <end position="99"/>
    </location>
</feature>
<keyword evidence="5" id="KW-0863">Zinc-finger</keyword>
<dbReference type="eggNOG" id="ENOG502SZKY">
    <property type="taxonomic scope" value="Eukaryota"/>
</dbReference>
<evidence type="ECO:0000259" key="8">
    <source>
        <dbReference type="PROSITE" id="PS51795"/>
    </source>
</evidence>
<evidence type="ECO:0000256" key="2">
    <source>
        <dbReference type="ARBA" id="ARBA00009374"/>
    </source>
</evidence>
<dbReference type="RefSeq" id="XP_008458414.2">
    <property type="nucleotide sequence ID" value="XM_008460192.3"/>
</dbReference>
<dbReference type="InParanoid" id="A0A1S3C923"/>
<comment type="similarity">
    <text evidence="2">Belongs to the FLZ family.</text>
</comment>
<dbReference type="KEGG" id="cmo:103497839"/>
<sequence>MVGLSVILESNQGDFPKKPYSTSILLTNLTLNYSKSSLKTPSSRLHSCFLCQHKLLPGNDIYMYKGDRGFCSEECRRKQIFMDEEESFMKDNNNSRKTPSSSSSESPSSSSSSSSMAAAAAKAASSSNNNRKATRNRRGQF</sequence>
<organism evidence="9 10">
    <name type="scientific">Cucumis melo</name>
    <name type="common">Muskmelon</name>
    <dbReference type="NCBI Taxonomy" id="3656"/>
    <lineage>
        <taxon>Eukaryota</taxon>
        <taxon>Viridiplantae</taxon>
        <taxon>Streptophyta</taxon>
        <taxon>Embryophyta</taxon>
        <taxon>Tracheophyta</taxon>
        <taxon>Spermatophyta</taxon>
        <taxon>Magnoliopsida</taxon>
        <taxon>eudicotyledons</taxon>
        <taxon>Gunneridae</taxon>
        <taxon>Pentapetalae</taxon>
        <taxon>rosids</taxon>
        <taxon>fabids</taxon>
        <taxon>Cucurbitales</taxon>
        <taxon>Cucurbitaceae</taxon>
        <taxon>Benincaseae</taxon>
        <taxon>Cucumis</taxon>
    </lineage>
</organism>
<dbReference type="Pfam" id="PF04570">
    <property type="entry name" value="zf-FLZ"/>
    <property type="match status" value="1"/>
</dbReference>
<gene>
    <name evidence="10" type="primary">LOC103497839</name>
</gene>
<proteinExistence type="inferred from homology"/>
<evidence type="ECO:0000256" key="4">
    <source>
        <dbReference type="ARBA" id="ARBA00022723"/>
    </source>
</evidence>
<evidence type="ECO:0000256" key="3">
    <source>
        <dbReference type="ARBA" id="ARBA00022490"/>
    </source>
</evidence>
<reference evidence="10" key="1">
    <citation type="submission" date="2025-08" db="UniProtKB">
        <authorList>
            <consortium name="RefSeq"/>
        </authorList>
    </citation>
    <scope>IDENTIFICATION</scope>
    <source>
        <tissue evidence="10">Stem</tissue>
    </source>
</reference>
<dbReference type="Proteomes" id="UP001652600">
    <property type="component" value="Chromosome 11"/>
</dbReference>
<keyword evidence="5" id="KW-0862">Zinc</keyword>
<feature type="compositionally biased region" description="Low complexity" evidence="7">
    <location>
        <begin position="100"/>
        <end position="127"/>
    </location>
</feature>
<keyword evidence="3" id="KW-0963">Cytoplasm</keyword>
<dbReference type="PANTHER" id="PTHR33059:SF84">
    <property type="entry name" value="FCS-LIKE ZINC FINGER 15"/>
    <property type="match status" value="1"/>
</dbReference>
<evidence type="ECO:0000256" key="7">
    <source>
        <dbReference type="SAM" id="MobiDB-lite"/>
    </source>
</evidence>
<dbReference type="AlphaFoldDB" id="A0A1S3C923"/>
<feature type="zinc finger region" description="FLZ-type" evidence="6">
    <location>
        <begin position="43"/>
        <end position="87"/>
    </location>
</feature>